<dbReference type="Pfam" id="PF04542">
    <property type="entry name" value="Sigma70_r2"/>
    <property type="match status" value="1"/>
</dbReference>
<gene>
    <name evidence="8" type="ORF">QSV35_11205</name>
</gene>
<comment type="similarity">
    <text evidence="1">Belongs to the sigma-70 factor family. ECF subfamily.</text>
</comment>
<evidence type="ECO:0000256" key="4">
    <source>
        <dbReference type="ARBA" id="ARBA00023163"/>
    </source>
</evidence>
<dbReference type="PANTHER" id="PTHR47756">
    <property type="entry name" value="BLL6612 PROTEIN-RELATED"/>
    <property type="match status" value="1"/>
</dbReference>
<evidence type="ECO:0000313" key="8">
    <source>
        <dbReference type="EMBL" id="MDL9979898.1"/>
    </source>
</evidence>
<keyword evidence="2" id="KW-0805">Transcription regulation</keyword>
<dbReference type="RefSeq" id="WP_286288835.1">
    <property type="nucleotide sequence ID" value="NZ_JASXSZ010000003.1"/>
</dbReference>
<dbReference type="Pfam" id="PF08281">
    <property type="entry name" value="Sigma70_r4_2"/>
    <property type="match status" value="1"/>
</dbReference>
<dbReference type="EMBL" id="JASXSZ010000003">
    <property type="protein sequence ID" value="MDL9979898.1"/>
    <property type="molecule type" value="Genomic_DNA"/>
</dbReference>
<protein>
    <submittedName>
        <fullName evidence="8">Sigma factor</fullName>
    </submittedName>
</protein>
<evidence type="ECO:0000313" key="9">
    <source>
        <dbReference type="Proteomes" id="UP001235064"/>
    </source>
</evidence>
<sequence>MSRSGHAARVSAAISAAHRDEWAAVLASTARFAGDLDLAEECAQEAFARAVEVWPERGIPERPGAWLTAVAANRARDILRRQTALRRRLPLLVRDETGQDDGWRSDDRLRLIFTCCHPAIARDAQVALTLRLVCGVPTGDIAAAFLVSEPTMAARITRAKRKIQAARIPFRVPDVRELPARVEAVCDVLYLVFTVGHAPPSGDAVVHDEMVDAAIGLTRMLRDLLPRDRQVAGLLALMLLIDARRDTRDELLPDQDRSRWDRARIQEGLALLETAAAGPVDRYAISAAIAAAHARARSWADTDWAQIVDLYGALGTAWPSPVVELNRAVAIGMRDGAQAGLAAVDAIAGDPALVRYAYLPAARAAFLADLGRWGEAADAYAEAAALAGSEPERVRLEAQTTKARSRI</sequence>
<dbReference type="InterPro" id="IPR013325">
    <property type="entry name" value="RNA_pol_sigma_r2"/>
</dbReference>
<evidence type="ECO:0000259" key="7">
    <source>
        <dbReference type="Pfam" id="PF20239"/>
    </source>
</evidence>
<dbReference type="Gene3D" id="1.10.1740.10">
    <property type="match status" value="1"/>
</dbReference>
<dbReference type="InterPro" id="IPR013324">
    <property type="entry name" value="RNA_pol_sigma_r3/r4-like"/>
</dbReference>
<evidence type="ECO:0000256" key="1">
    <source>
        <dbReference type="ARBA" id="ARBA00010641"/>
    </source>
</evidence>
<feature type="domain" description="RNA polymerase sigma factor 70 region 4 type 2" evidence="6">
    <location>
        <begin position="113"/>
        <end position="163"/>
    </location>
</feature>
<dbReference type="PANTHER" id="PTHR47756:SF2">
    <property type="entry name" value="BLL6612 PROTEIN"/>
    <property type="match status" value="1"/>
</dbReference>
<organism evidence="8 9">
    <name type="scientific">Microbacterium candidum</name>
    <dbReference type="NCBI Taxonomy" id="3041922"/>
    <lineage>
        <taxon>Bacteria</taxon>
        <taxon>Bacillati</taxon>
        <taxon>Actinomycetota</taxon>
        <taxon>Actinomycetes</taxon>
        <taxon>Micrococcales</taxon>
        <taxon>Microbacteriaceae</taxon>
        <taxon>Microbacterium</taxon>
    </lineage>
</organism>
<evidence type="ECO:0000256" key="2">
    <source>
        <dbReference type="ARBA" id="ARBA00023015"/>
    </source>
</evidence>
<keyword evidence="4" id="KW-0804">Transcription</keyword>
<keyword evidence="3" id="KW-0731">Sigma factor</keyword>
<evidence type="ECO:0000259" key="6">
    <source>
        <dbReference type="Pfam" id="PF08281"/>
    </source>
</evidence>
<keyword evidence="9" id="KW-1185">Reference proteome</keyword>
<comment type="caution">
    <text evidence="8">The sequence shown here is derived from an EMBL/GenBank/DDBJ whole genome shotgun (WGS) entry which is preliminary data.</text>
</comment>
<feature type="domain" description="DUF6596" evidence="7">
    <location>
        <begin position="181"/>
        <end position="276"/>
    </location>
</feature>
<feature type="domain" description="RNA polymerase sigma-70 region 2" evidence="5">
    <location>
        <begin position="29"/>
        <end position="83"/>
    </location>
</feature>
<proteinExistence type="inferred from homology"/>
<dbReference type="InterPro" id="IPR013249">
    <property type="entry name" value="RNA_pol_sigma70_r4_t2"/>
</dbReference>
<dbReference type="InterPro" id="IPR046531">
    <property type="entry name" value="DUF6596"/>
</dbReference>
<dbReference type="Proteomes" id="UP001235064">
    <property type="component" value="Unassembled WGS sequence"/>
</dbReference>
<reference evidence="8 9" key="1">
    <citation type="submission" date="2023-06" db="EMBL/GenBank/DDBJ databases">
        <title>Microbacterium sp. nov., isolated from a waste landfill.</title>
        <authorList>
            <person name="Wen W."/>
        </authorList>
    </citation>
    <scope>NUCLEOTIDE SEQUENCE [LARGE SCALE GENOMIC DNA]</scope>
    <source>
        <strain evidence="8 9">ASV49</strain>
    </source>
</reference>
<dbReference type="SUPFAM" id="SSF88659">
    <property type="entry name" value="Sigma3 and sigma4 domains of RNA polymerase sigma factors"/>
    <property type="match status" value="1"/>
</dbReference>
<dbReference type="InterPro" id="IPR007627">
    <property type="entry name" value="RNA_pol_sigma70_r2"/>
</dbReference>
<evidence type="ECO:0000259" key="5">
    <source>
        <dbReference type="Pfam" id="PF04542"/>
    </source>
</evidence>
<dbReference type="Pfam" id="PF20239">
    <property type="entry name" value="DUF6596"/>
    <property type="match status" value="1"/>
</dbReference>
<evidence type="ECO:0000256" key="3">
    <source>
        <dbReference type="ARBA" id="ARBA00023082"/>
    </source>
</evidence>
<name>A0ABT7MZL7_9MICO</name>
<dbReference type="SUPFAM" id="SSF88946">
    <property type="entry name" value="Sigma2 domain of RNA polymerase sigma factors"/>
    <property type="match status" value="1"/>
</dbReference>
<accession>A0ABT7MZL7</accession>